<comment type="pathway">
    <text evidence="13">Cell wall biogenesis; peptidoglycan biosynthesis.</text>
</comment>
<protein>
    <recommendedName>
        <fullName evidence="4 13">D-alanine--D-alanine ligase</fullName>
        <ecNumber evidence="4 13">6.3.2.4</ecNumber>
    </recommendedName>
    <alternativeName>
        <fullName evidence="13">D-Ala-D-Ala ligase</fullName>
    </alternativeName>
    <alternativeName>
        <fullName evidence="13">D-alanylalanine synthetase</fullName>
    </alternativeName>
</protein>
<keyword evidence="6 13" id="KW-0436">Ligase</keyword>
<dbReference type="GO" id="GO:0071555">
    <property type="term" value="P:cell wall organization"/>
    <property type="evidence" value="ECO:0007669"/>
    <property type="project" value="UniProtKB-KW"/>
</dbReference>
<keyword evidence="8 15" id="KW-0067">ATP-binding</keyword>
<evidence type="ECO:0000256" key="4">
    <source>
        <dbReference type="ARBA" id="ARBA00012216"/>
    </source>
</evidence>
<evidence type="ECO:0000259" key="16">
    <source>
        <dbReference type="PROSITE" id="PS50975"/>
    </source>
</evidence>
<comment type="subcellular location">
    <subcellularLocation>
        <location evidence="2 13">Cytoplasm</location>
    </subcellularLocation>
</comment>
<dbReference type="PANTHER" id="PTHR23132">
    <property type="entry name" value="D-ALANINE--D-ALANINE LIGASE"/>
    <property type="match status" value="1"/>
</dbReference>
<keyword evidence="11 13" id="KW-0961">Cell wall biogenesis/degradation</keyword>
<dbReference type="InterPro" id="IPR011761">
    <property type="entry name" value="ATP-grasp"/>
</dbReference>
<dbReference type="RefSeq" id="WP_146855967.1">
    <property type="nucleotide sequence ID" value="NZ_BKAG01000080.1"/>
</dbReference>
<evidence type="ECO:0000256" key="14">
    <source>
        <dbReference type="PIRSR" id="PIRSR039102-3"/>
    </source>
</evidence>
<organism evidence="17 18">
    <name type="scientific">Brevifollis gellanilyticus</name>
    <dbReference type="NCBI Taxonomy" id="748831"/>
    <lineage>
        <taxon>Bacteria</taxon>
        <taxon>Pseudomonadati</taxon>
        <taxon>Verrucomicrobiota</taxon>
        <taxon>Verrucomicrobiia</taxon>
        <taxon>Verrucomicrobiales</taxon>
        <taxon>Verrucomicrobiaceae</taxon>
    </lineage>
</organism>
<comment type="function">
    <text evidence="13">Cell wall formation.</text>
</comment>
<evidence type="ECO:0000256" key="11">
    <source>
        <dbReference type="ARBA" id="ARBA00023316"/>
    </source>
</evidence>
<dbReference type="InterPro" id="IPR011095">
    <property type="entry name" value="Dala_Dala_lig_C"/>
</dbReference>
<dbReference type="OrthoDB" id="9813261at2"/>
<comment type="cofactor">
    <cofactor evidence="1">
        <name>Mn(2+)</name>
        <dbReference type="ChEBI" id="CHEBI:29035"/>
    </cofactor>
</comment>
<feature type="binding site" evidence="14">
    <location>
        <position position="267"/>
    </location>
    <ligand>
        <name>Mg(2+)</name>
        <dbReference type="ChEBI" id="CHEBI:18420"/>
        <label>2</label>
    </ligand>
</feature>
<evidence type="ECO:0000256" key="6">
    <source>
        <dbReference type="ARBA" id="ARBA00022598"/>
    </source>
</evidence>
<evidence type="ECO:0000256" key="8">
    <source>
        <dbReference type="ARBA" id="ARBA00022840"/>
    </source>
</evidence>
<dbReference type="InterPro" id="IPR000291">
    <property type="entry name" value="D-Ala_lig_Van_CS"/>
</dbReference>
<proteinExistence type="inferred from homology"/>
<dbReference type="GO" id="GO:0008716">
    <property type="term" value="F:D-alanine-D-alanine ligase activity"/>
    <property type="evidence" value="ECO:0007669"/>
    <property type="project" value="UniProtKB-UniRule"/>
</dbReference>
<comment type="cofactor">
    <cofactor evidence="14">
        <name>Mg(2+)</name>
        <dbReference type="ChEBI" id="CHEBI:18420"/>
    </cofactor>
    <cofactor evidence="14">
        <name>Mn(2+)</name>
        <dbReference type="ChEBI" id="CHEBI:29035"/>
    </cofactor>
    <text evidence="14">Binds 2 magnesium or manganese ions per subunit.</text>
</comment>
<evidence type="ECO:0000256" key="10">
    <source>
        <dbReference type="ARBA" id="ARBA00022984"/>
    </source>
</evidence>
<dbReference type="InterPro" id="IPR013815">
    <property type="entry name" value="ATP_grasp_subdomain_1"/>
</dbReference>
<name>A0A512MIZ2_9BACT</name>
<evidence type="ECO:0000256" key="15">
    <source>
        <dbReference type="PROSITE-ProRule" id="PRU00409"/>
    </source>
</evidence>
<dbReference type="PROSITE" id="PS50975">
    <property type="entry name" value="ATP_GRASP"/>
    <property type="match status" value="1"/>
</dbReference>
<dbReference type="PIRSF" id="PIRSF039102">
    <property type="entry name" value="Ddl/VanB"/>
    <property type="match status" value="1"/>
</dbReference>
<evidence type="ECO:0000256" key="1">
    <source>
        <dbReference type="ARBA" id="ARBA00001936"/>
    </source>
</evidence>
<evidence type="ECO:0000256" key="9">
    <source>
        <dbReference type="ARBA" id="ARBA00022960"/>
    </source>
</evidence>
<evidence type="ECO:0000256" key="7">
    <source>
        <dbReference type="ARBA" id="ARBA00022741"/>
    </source>
</evidence>
<evidence type="ECO:0000256" key="12">
    <source>
        <dbReference type="ARBA" id="ARBA00047614"/>
    </source>
</evidence>
<dbReference type="Gene3D" id="3.40.50.20">
    <property type="match status" value="1"/>
</dbReference>
<keyword evidence="10 13" id="KW-0573">Peptidoglycan synthesis</keyword>
<dbReference type="PANTHER" id="PTHR23132:SF23">
    <property type="entry name" value="D-ALANINE--D-ALANINE LIGASE B"/>
    <property type="match status" value="1"/>
</dbReference>
<evidence type="ECO:0000256" key="2">
    <source>
        <dbReference type="ARBA" id="ARBA00004496"/>
    </source>
</evidence>
<dbReference type="GO" id="GO:0005737">
    <property type="term" value="C:cytoplasm"/>
    <property type="evidence" value="ECO:0007669"/>
    <property type="project" value="UniProtKB-SubCell"/>
</dbReference>
<comment type="caution">
    <text evidence="17">The sequence shown here is derived from an EMBL/GenBank/DDBJ whole genome shotgun (WGS) entry which is preliminary data.</text>
</comment>
<keyword evidence="9 13" id="KW-0133">Cell shape</keyword>
<dbReference type="Proteomes" id="UP000321577">
    <property type="component" value="Unassembled WGS sequence"/>
</dbReference>
<feature type="binding site" evidence="14">
    <location>
        <position position="267"/>
    </location>
    <ligand>
        <name>Mg(2+)</name>
        <dbReference type="ChEBI" id="CHEBI:18420"/>
        <label>1</label>
    </ligand>
</feature>
<comment type="similarity">
    <text evidence="3 13">Belongs to the D-alanine--D-alanine ligase family.</text>
</comment>
<keyword evidence="14" id="KW-0464">Manganese</keyword>
<dbReference type="Gene3D" id="3.30.1490.20">
    <property type="entry name" value="ATP-grasp fold, A domain"/>
    <property type="match status" value="1"/>
</dbReference>
<dbReference type="GO" id="GO:0008360">
    <property type="term" value="P:regulation of cell shape"/>
    <property type="evidence" value="ECO:0007669"/>
    <property type="project" value="UniProtKB-KW"/>
</dbReference>
<evidence type="ECO:0000313" key="18">
    <source>
        <dbReference type="Proteomes" id="UP000321577"/>
    </source>
</evidence>
<reference evidence="17 18" key="1">
    <citation type="submission" date="2019-07" db="EMBL/GenBank/DDBJ databases">
        <title>Whole genome shotgun sequence of Brevifollis gellanilyticus NBRC 108608.</title>
        <authorList>
            <person name="Hosoyama A."/>
            <person name="Uohara A."/>
            <person name="Ohji S."/>
            <person name="Ichikawa N."/>
        </authorList>
    </citation>
    <scope>NUCLEOTIDE SEQUENCE [LARGE SCALE GENOMIC DNA]</scope>
    <source>
        <strain evidence="17 18">NBRC 108608</strain>
    </source>
</reference>
<accession>A0A512MIZ2</accession>
<feature type="binding site" evidence="14">
    <location>
        <position position="253"/>
    </location>
    <ligand>
        <name>Mg(2+)</name>
        <dbReference type="ChEBI" id="CHEBI:18420"/>
        <label>1</label>
    </ligand>
</feature>
<feature type="domain" description="ATP-grasp" evidence="16">
    <location>
        <begin position="103"/>
        <end position="300"/>
    </location>
</feature>
<keyword evidence="14" id="KW-0479">Metal-binding</keyword>
<feature type="binding site" evidence="14">
    <location>
        <position position="269"/>
    </location>
    <ligand>
        <name>Mg(2+)</name>
        <dbReference type="ChEBI" id="CHEBI:18420"/>
        <label>2</label>
    </ligand>
</feature>
<keyword evidence="18" id="KW-1185">Reference proteome</keyword>
<gene>
    <name evidence="13 17" type="primary">ddl</name>
    <name evidence="17" type="ORF">BGE01nite_55520</name>
</gene>
<keyword evidence="7 15" id="KW-0547">Nucleotide-binding</keyword>
<comment type="catalytic activity">
    <reaction evidence="12 13">
        <text>2 D-alanine + ATP = D-alanyl-D-alanine + ADP + phosphate + H(+)</text>
        <dbReference type="Rhea" id="RHEA:11224"/>
        <dbReference type="ChEBI" id="CHEBI:15378"/>
        <dbReference type="ChEBI" id="CHEBI:30616"/>
        <dbReference type="ChEBI" id="CHEBI:43474"/>
        <dbReference type="ChEBI" id="CHEBI:57416"/>
        <dbReference type="ChEBI" id="CHEBI:57822"/>
        <dbReference type="ChEBI" id="CHEBI:456216"/>
        <dbReference type="EC" id="6.3.2.4"/>
    </reaction>
</comment>
<dbReference type="InterPro" id="IPR016185">
    <property type="entry name" value="PreATP-grasp_dom_sf"/>
</dbReference>
<evidence type="ECO:0000313" key="17">
    <source>
        <dbReference type="EMBL" id="GEP46261.1"/>
    </source>
</evidence>
<keyword evidence="14" id="KW-0460">Magnesium</keyword>
<dbReference type="EMBL" id="BKAG01000080">
    <property type="protein sequence ID" value="GEP46261.1"/>
    <property type="molecule type" value="Genomic_DNA"/>
</dbReference>
<dbReference type="EC" id="6.3.2.4" evidence="4 13"/>
<dbReference type="GO" id="GO:0005524">
    <property type="term" value="F:ATP binding"/>
    <property type="evidence" value="ECO:0007669"/>
    <property type="project" value="UniProtKB-UniRule"/>
</dbReference>
<dbReference type="InterPro" id="IPR005905">
    <property type="entry name" value="D_ala_D_ala"/>
</dbReference>
<dbReference type="UniPathway" id="UPA00219"/>
<dbReference type="Gene3D" id="3.30.470.20">
    <property type="entry name" value="ATP-grasp fold, B domain"/>
    <property type="match status" value="1"/>
</dbReference>
<dbReference type="GO" id="GO:0009252">
    <property type="term" value="P:peptidoglycan biosynthetic process"/>
    <property type="evidence" value="ECO:0007669"/>
    <property type="project" value="UniProtKB-UniRule"/>
</dbReference>
<dbReference type="NCBIfam" id="NF002378">
    <property type="entry name" value="PRK01372.1"/>
    <property type="match status" value="1"/>
</dbReference>
<evidence type="ECO:0000256" key="5">
    <source>
        <dbReference type="ARBA" id="ARBA00022490"/>
    </source>
</evidence>
<dbReference type="AlphaFoldDB" id="A0A512MIZ2"/>
<keyword evidence="5 13" id="KW-0963">Cytoplasm</keyword>
<evidence type="ECO:0000256" key="3">
    <source>
        <dbReference type="ARBA" id="ARBA00010871"/>
    </source>
</evidence>
<evidence type="ECO:0000256" key="13">
    <source>
        <dbReference type="HAMAP-Rule" id="MF_00047"/>
    </source>
</evidence>
<dbReference type="Pfam" id="PF07478">
    <property type="entry name" value="Dala_Dala_lig_C"/>
    <property type="match status" value="1"/>
</dbReference>
<dbReference type="HAMAP" id="MF_00047">
    <property type="entry name" value="Dala_Dala_lig"/>
    <property type="match status" value="1"/>
</dbReference>
<dbReference type="PROSITE" id="PS00843">
    <property type="entry name" value="DALA_DALA_LIGASE_1"/>
    <property type="match status" value="1"/>
</dbReference>
<dbReference type="GO" id="GO:0046872">
    <property type="term" value="F:metal ion binding"/>
    <property type="evidence" value="ECO:0007669"/>
    <property type="project" value="UniProtKB-KW"/>
</dbReference>
<sequence length="307" mass="32899">MLDLTGKTIALLKGGPGNERTVSLKTAESVAEALRSVGANVVEVDVTGPEFDVPADTFIAMNLIHGTFGEDGQLQAILESRGIRYTGAGVLSSRICFDKAQSKDKFIAADVPTPRSQNYVLDGPEPLAIGLPLVSKPPREGSSVGVSICRTEDDLTKALVEAKKFGSSTLVEDFVEGKELTIGILGDKVLPIIHIEPVEGFYDINNKYPWMNGTGKTLYHCPAELDAETTKRVQDAAMAAFKSCGTEVYGRVDIMLRASDNAPFVLEINTIPGMTSSSLLPKAARAVGIEFPELCTRIIELSLTARP</sequence>
<dbReference type="SUPFAM" id="SSF52440">
    <property type="entry name" value="PreATP-grasp domain"/>
    <property type="match status" value="1"/>
</dbReference>
<dbReference type="SUPFAM" id="SSF56059">
    <property type="entry name" value="Glutathione synthetase ATP-binding domain-like"/>
    <property type="match status" value="1"/>
</dbReference>